<name>A0A2T3AS01_AMORE</name>
<feature type="compositionally biased region" description="Basic and acidic residues" evidence="1">
    <location>
        <begin position="295"/>
        <end position="308"/>
    </location>
</feature>
<dbReference type="EMBL" id="KZ679017">
    <property type="protein sequence ID" value="PSS09136.1"/>
    <property type="molecule type" value="Genomic_DNA"/>
</dbReference>
<protein>
    <submittedName>
        <fullName evidence="2">Uncharacterized protein</fullName>
    </submittedName>
</protein>
<dbReference type="InParanoid" id="A0A2T3AS01"/>
<feature type="compositionally biased region" description="Low complexity" evidence="1">
    <location>
        <begin position="832"/>
        <end position="853"/>
    </location>
</feature>
<sequence>MAALSKIARDTSRSPLSTAPQGAQNVDLTPLAGTKRLFSNRSLPPVDPTQGNNENEELEAASGQIHSDKRPRTDDWPLASTTDTNPANAPSARATFEAQDDPKLVTDAGSAHTPAGATVEAEYDTKLVTDTGSANAPAAGATPEAQDEPKAIPRPARRSKFIEGSMNDKVSQRPPAEFLGPEEDLLKKYSREESGGRKTSQGKNTKHRRNSSAQTSRSEDTRQSGIVRFGKSVAATLNISNWKIWSKQQHQQQDDETPQQKILRERQEKAEKIYKELKKSGDFRNSAAFPSHQVPEVKDTTPAKHDSGVDFGPVPCFPAFGLTSKADKRKSKIIESTETQIPANTTDSSAGNSRPSSMGSESAEQSTISASRQSFHFKRPSLSSIRKSKESDRASVAPSNDEGHPLHKVASRREMRKQQKLVKRVSNLEDKLAAARRQLAKATGGPYPPEPEVEASTTTTSASAPGAPTTLPSEPALRSRASSNVGSTSNDIAAVPSEPQNLVSQVGKFRRVPGAPMTLPSEPVPSGRASSDSGSSFNIAAVPSEPQAQPSQVRKLRRKTGTLTTLPAEPVFSGRVSSSSGSSFSYIAAAPSEPQTQLSTIRKPRFVPGALATLPSERLLSGYLSSDAEADLCSTPAHEIGRAVTTDENDNLTVKSQAKLQALPPQDILMQSVEIDHPAKFQARHSAPVRGMRTMRHVSNFSLSRLASVMPETGDSSDEDEEPVKKPAAKSPALETVYKGRRIIADSSNEYEEPVKKPVAQSSAPETASKKRKNKVRVMVDNDHKLGFESDSDSDSSKKLKLSSSPRPPRKVQKIALQPLLIPHAPRETSTRSRIPRVSSSPSPRSSKSPKSPKVAEEAGEKAAQKVDDDFVWPDYVF</sequence>
<feature type="compositionally biased region" description="Low complexity" evidence="1">
    <location>
        <begin position="131"/>
        <end position="144"/>
    </location>
</feature>
<feature type="compositionally biased region" description="Basic and acidic residues" evidence="1">
    <location>
        <begin position="778"/>
        <end position="788"/>
    </location>
</feature>
<feature type="compositionally biased region" description="Polar residues" evidence="1">
    <location>
        <begin position="79"/>
        <end position="88"/>
    </location>
</feature>
<organism evidence="2 3">
    <name type="scientific">Amorphotheca resinae ATCC 22711</name>
    <dbReference type="NCBI Taxonomy" id="857342"/>
    <lineage>
        <taxon>Eukaryota</taxon>
        <taxon>Fungi</taxon>
        <taxon>Dikarya</taxon>
        <taxon>Ascomycota</taxon>
        <taxon>Pezizomycotina</taxon>
        <taxon>Leotiomycetes</taxon>
        <taxon>Helotiales</taxon>
        <taxon>Amorphothecaceae</taxon>
        <taxon>Amorphotheca</taxon>
    </lineage>
</organism>
<reference evidence="2 3" key="1">
    <citation type="journal article" date="2018" name="New Phytol.">
        <title>Comparative genomics and transcriptomics depict ericoid mycorrhizal fungi as versatile saprotrophs and plant mutualists.</title>
        <authorList>
            <person name="Martino E."/>
            <person name="Morin E."/>
            <person name="Grelet G.A."/>
            <person name="Kuo A."/>
            <person name="Kohler A."/>
            <person name="Daghino S."/>
            <person name="Barry K.W."/>
            <person name="Cichocki N."/>
            <person name="Clum A."/>
            <person name="Dockter R.B."/>
            <person name="Hainaut M."/>
            <person name="Kuo R.C."/>
            <person name="LaButti K."/>
            <person name="Lindahl B.D."/>
            <person name="Lindquist E.A."/>
            <person name="Lipzen A."/>
            <person name="Khouja H.R."/>
            <person name="Magnuson J."/>
            <person name="Murat C."/>
            <person name="Ohm R.A."/>
            <person name="Singer S.W."/>
            <person name="Spatafora J.W."/>
            <person name="Wang M."/>
            <person name="Veneault-Fourrey C."/>
            <person name="Henrissat B."/>
            <person name="Grigoriev I.V."/>
            <person name="Martin F.M."/>
            <person name="Perotto S."/>
        </authorList>
    </citation>
    <scope>NUCLEOTIDE SEQUENCE [LARGE SCALE GENOMIC DNA]</scope>
    <source>
        <strain evidence="2 3">ATCC 22711</strain>
    </source>
</reference>
<feature type="compositionally biased region" description="Basic and acidic residues" evidence="1">
    <location>
        <begin position="854"/>
        <end position="866"/>
    </location>
</feature>
<evidence type="ECO:0000313" key="3">
    <source>
        <dbReference type="Proteomes" id="UP000241818"/>
    </source>
</evidence>
<proteinExistence type="predicted"/>
<feature type="region of interest" description="Disordered" evidence="1">
    <location>
        <begin position="709"/>
        <end position="734"/>
    </location>
</feature>
<dbReference type="OrthoDB" id="5226996at2759"/>
<feature type="compositionally biased region" description="Polar residues" evidence="1">
    <location>
        <begin position="334"/>
        <end position="374"/>
    </location>
</feature>
<evidence type="ECO:0000313" key="2">
    <source>
        <dbReference type="EMBL" id="PSS09136.1"/>
    </source>
</evidence>
<feature type="compositionally biased region" description="Low complexity" evidence="1">
    <location>
        <begin position="526"/>
        <end position="536"/>
    </location>
</feature>
<feature type="compositionally biased region" description="Polar residues" evidence="1">
    <location>
        <begin position="13"/>
        <end position="27"/>
    </location>
</feature>
<feature type="region of interest" description="Disordered" evidence="1">
    <location>
        <begin position="246"/>
        <end position="266"/>
    </location>
</feature>
<feature type="compositionally biased region" description="Low complexity" evidence="1">
    <location>
        <begin position="454"/>
        <end position="473"/>
    </location>
</feature>
<feature type="compositionally biased region" description="Basic and acidic residues" evidence="1">
    <location>
        <begin position="401"/>
        <end position="417"/>
    </location>
</feature>
<keyword evidence="3" id="KW-1185">Reference proteome</keyword>
<feature type="region of interest" description="Disordered" evidence="1">
    <location>
        <begin position="746"/>
        <end position="866"/>
    </location>
</feature>
<dbReference type="RefSeq" id="XP_024717434.1">
    <property type="nucleotide sequence ID" value="XM_024866002.1"/>
</dbReference>
<feature type="compositionally biased region" description="Polar residues" evidence="1">
    <location>
        <begin position="480"/>
        <end position="491"/>
    </location>
</feature>
<dbReference type="GeneID" id="36574083"/>
<evidence type="ECO:0000256" key="1">
    <source>
        <dbReference type="SAM" id="MobiDB-lite"/>
    </source>
</evidence>
<gene>
    <name evidence="2" type="ORF">M430DRAFT_31021</name>
</gene>
<dbReference type="AlphaFoldDB" id="A0A2T3AS01"/>
<feature type="compositionally biased region" description="Basic and acidic residues" evidence="1">
    <location>
        <begin position="66"/>
        <end position="75"/>
    </location>
</feature>
<feature type="region of interest" description="Disordered" evidence="1">
    <location>
        <begin position="1"/>
        <end position="229"/>
    </location>
</feature>
<dbReference type="Proteomes" id="UP000241818">
    <property type="component" value="Unassembled WGS sequence"/>
</dbReference>
<feature type="compositionally biased region" description="Basic and acidic residues" evidence="1">
    <location>
        <begin position="184"/>
        <end position="196"/>
    </location>
</feature>
<feature type="region of interest" description="Disordered" evidence="1">
    <location>
        <begin position="278"/>
        <end position="551"/>
    </location>
</feature>
<dbReference type="STRING" id="857342.A0A2T3AS01"/>
<accession>A0A2T3AS01</accession>